<protein>
    <submittedName>
        <fullName evidence="1">Uncharacterized protein</fullName>
    </submittedName>
</protein>
<comment type="caution">
    <text evidence="1">The sequence shown here is derived from an EMBL/GenBank/DDBJ whole genome shotgun (WGS) entry which is preliminary data.</text>
</comment>
<sequence>MHFLDDCSSHIHDACSDDVDDHFSIKFRKSKENGRCTTQDTAQLTHSYKRSFLLVNLQKVNAKIILSL</sequence>
<organism evidence="1 2">
    <name type="scientific">Daphnia magna</name>
    <dbReference type="NCBI Taxonomy" id="35525"/>
    <lineage>
        <taxon>Eukaryota</taxon>
        <taxon>Metazoa</taxon>
        <taxon>Ecdysozoa</taxon>
        <taxon>Arthropoda</taxon>
        <taxon>Crustacea</taxon>
        <taxon>Branchiopoda</taxon>
        <taxon>Diplostraca</taxon>
        <taxon>Cladocera</taxon>
        <taxon>Anomopoda</taxon>
        <taxon>Daphniidae</taxon>
        <taxon>Daphnia</taxon>
    </lineage>
</organism>
<reference evidence="1 2" key="1">
    <citation type="submission" date="2016-03" db="EMBL/GenBank/DDBJ databases">
        <title>EvidentialGene: Evidence-directed Construction of Genes on Genomes.</title>
        <authorList>
            <person name="Gilbert D.G."/>
            <person name="Choi J.-H."/>
            <person name="Mockaitis K."/>
            <person name="Colbourne J."/>
            <person name="Pfrender M."/>
        </authorList>
    </citation>
    <scope>NUCLEOTIDE SEQUENCE [LARGE SCALE GENOMIC DNA]</scope>
    <source>
        <strain evidence="1 2">Xinb3</strain>
        <tissue evidence="1">Complete organism</tissue>
    </source>
</reference>
<accession>A0A162NK69</accession>
<evidence type="ECO:0000313" key="1">
    <source>
        <dbReference type="EMBL" id="KZS18060.1"/>
    </source>
</evidence>
<name>A0A162NK69_9CRUS</name>
<gene>
    <name evidence="1" type="ORF">APZ42_016077</name>
</gene>
<dbReference type="Proteomes" id="UP000076858">
    <property type="component" value="Unassembled WGS sequence"/>
</dbReference>
<proteinExistence type="predicted"/>
<keyword evidence="2" id="KW-1185">Reference proteome</keyword>
<dbReference type="EMBL" id="LRGB01000568">
    <property type="protein sequence ID" value="KZS18060.1"/>
    <property type="molecule type" value="Genomic_DNA"/>
</dbReference>
<evidence type="ECO:0000313" key="2">
    <source>
        <dbReference type="Proteomes" id="UP000076858"/>
    </source>
</evidence>
<dbReference type="AlphaFoldDB" id="A0A162NK69"/>